<dbReference type="Proteomes" id="UP000504636">
    <property type="component" value="Unplaced"/>
</dbReference>
<keyword evidence="2" id="KW-1185">Reference proteome</keyword>
<dbReference type="RefSeq" id="XP_033584931.1">
    <property type="nucleotide sequence ID" value="XM_033724845.1"/>
</dbReference>
<name>A0A6A6ZCN9_9PEZI</name>
<reference evidence="3" key="2">
    <citation type="submission" date="2020-04" db="EMBL/GenBank/DDBJ databases">
        <authorList>
            <consortium name="NCBI Genome Project"/>
        </authorList>
    </citation>
    <scope>NUCLEOTIDE SEQUENCE</scope>
    <source>
        <strain evidence="3">CBS 304.34</strain>
    </source>
</reference>
<dbReference type="AlphaFoldDB" id="A0A6A6ZCN9"/>
<accession>A0A6A6ZCN9</accession>
<evidence type="ECO:0000313" key="2">
    <source>
        <dbReference type="Proteomes" id="UP000504636"/>
    </source>
</evidence>
<sequence length="118" mass="13206">MNAEHKGVPAEPVWRVLDHRHASFISDYLEEPGKRAPLALRPRSQTIRRRNHFFDSPTPEHSTEPLPCGICTAGSPRQNRWHVSCDDGPVLASPEISLLRFSSYPLDATVRSASASTY</sequence>
<evidence type="ECO:0000313" key="3">
    <source>
        <dbReference type="RefSeq" id="XP_033584931.1"/>
    </source>
</evidence>
<reference evidence="3" key="3">
    <citation type="submission" date="2025-04" db="UniProtKB">
        <authorList>
            <consortium name="RefSeq"/>
        </authorList>
    </citation>
    <scope>IDENTIFICATION</scope>
    <source>
        <strain evidence="3">CBS 304.34</strain>
    </source>
</reference>
<dbReference type="EMBL" id="MU003692">
    <property type="protein sequence ID" value="KAF2817967.1"/>
    <property type="molecule type" value="Genomic_DNA"/>
</dbReference>
<gene>
    <name evidence="1 3" type="ORF">BDZ99DRAFT_514188</name>
</gene>
<proteinExistence type="predicted"/>
<reference evidence="1 3" key="1">
    <citation type="journal article" date="2020" name="Stud. Mycol.">
        <title>101 Dothideomycetes genomes: a test case for predicting lifestyles and emergence of pathogens.</title>
        <authorList>
            <person name="Haridas S."/>
            <person name="Albert R."/>
            <person name="Binder M."/>
            <person name="Bloem J."/>
            <person name="Labutti K."/>
            <person name="Salamov A."/>
            <person name="Andreopoulos B."/>
            <person name="Baker S."/>
            <person name="Barry K."/>
            <person name="Bills G."/>
            <person name="Bluhm B."/>
            <person name="Cannon C."/>
            <person name="Castanera R."/>
            <person name="Culley D."/>
            <person name="Daum C."/>
            <person name="Ezra D."/>
            <person name="Gonzalez J."/>
            <person name="Henrissat B."/>
            <person name="Kuo A."/>
            <person name="Liang C."/>
            <person name="Lipzen A."/>
            <person name="Lutzoni F."/>
            <person name="Magnuson J."/>
            <person name="Mondo S."/>
            <person name="Nolan M."/>
            <person name="Ohm R."/>
            <person name="Pangilinan J."/>
            <person name="Park H.-J."/>
            <person name="Ramirez L."/>
            <person name="Alfaro M."/>
            <person name="Sun H."/>
            <person name="Tritt A."/>
            <person name="Yoshinaga Y."/>
            <person name="Zwiers L.-H."/>
            <person name="Turgeon B."/>
            <person name="Goodwin S."/>
            <person name="Spatafora J."/>
            <person name="Crous P."/>
            <person name="Grigoriev I."/>
        </authorList>
    </citation>
    <scope>NUCLEOTIDE SEQUENCE</scope>
    <source>
        <strain evidence="1 3">CBS 304.34</strain>
    </source>
</reference>
<evidence type="ECO:0000313" key="1">
    <source>
        <dbReference type="EMBL" id="KAF2817967.1"/>
    </source>
</evidence>
<organism evidence="1">
    <name type="scientific">Mytilinidion resinicola</name>
    <dbReference type="NCBI Taxonomy" id="574789"/>
    <lineage>
        <taxon>Eukaryota</taxon>
        <taxon>Fungi</taxon>
        <taxon>Dikarya</taxon>
        <taxon>Ascomycota</taxon>
        <taxon>Pezizomycotina</taxon>
        <taxon>Dothideomycetes</taxon>
        <taxon>Pleosporomycetidae</taxon>
        <taxon>Mytilinidiales</taxon>
        <taxon>Mytilinidiaceae</taxon>
        <taxon>Mytilinidion</taxon>
    </lineage>
</organism>
<dbReference type="GeneID" id="54465738"/>
<protein>
    <submittedName>
        <fullName evidence="1 3">Uncharacterized protein</fullName>
    </submittedName>
</protein>